<evidence type="ECO:0008006" key="3">
    <source>
        <dbReference type="Google" id="ProtNLM"/>
    </source>
</evidence>
<evidence type="ECO:0000313" key="1">
    <source>
        <dbReference type="EMBL" id="MDT3402438.1"/>
    </source>
</evidence>
<evidence type="ECO:0000313" key="2">
    <source>
        <dbReference type="Proteomes" id="UP001258315"/>
    </source>
</evidence>
<dbReference type="EMBL" id="JAVLVU010000001">
    <property type="protein sequence ID" value="MDT3402438.1"/>
    <property type="molecule type" value="Genomic_DNA"/>
</dbReference>
<proteinExistence type="predicted"/>
<name>A0ABU3GRN4_9SPHI</name>
<protein>
    <recommendedName>
        <fullName evidence="3">DUF4595 domain-containing protein</fullName>
    </recommendedName>
</protein>
<comment type="caution">
    <text evidence="1">The sequence shown here is derived from an EMBL/GenBank/DDBJ whole genome shotgun (WGS) entry which is preliminary data.</text>
</comment>
<accession>A0ABU3GRN4</accession>
<dbReference type="Proteomes" id="UP001258315">
    <property type="component" value="Unassembled WGS sequence"/>
</dbReference>
<sequence length="277" mass="31153">MNLLNRFAILLLSIIVFQSCKKSTVQQSAGDNDAIIKTPVDLVKYVTWDVGVTHKLEFVYNADSKLKQYSSGSSNLAWKHTGTFNYQNGKPTEMIYDGALNTRYTYANGKVSQKSYLGNGGAETARFNYTYNAKGQAATLKHMVALNGVLSLTEDIIYQYDANGILTQTQSKWYDEHSALLATVVRKYESWSPVVYINPFALLHSLYQHQAQDVFNDVVLSTLDRLPLKITENGNPELGPATYEYHITQTGKRIDKLNCTLKVGNISYDTTEAIFHY</sequence>
<reference evidence="2" key="1">
    <citation type="submission" date="2023-07" db="EMBL/GenBank/DDBJ databases">
        <title>Functional and genomic diversity of the sorghum phyllosphere microbiome.</title>
        <authorList>
            <person name="Shade A."/>
        </authorList>
    </citation>
    <scope>NUCLEOTIDE SEQUENCE [LARGE SCALE GENOMIC DNA]</scope>
    <source>
        <strain evidence="2">SORGH_AS_0422</strain>
    </source>
</reference>
<gene>
    <name evidence="1" type="ORF">QE417_001510</name>
</gene>
<dbReference type="PROSITE" id="PS51257">
    <property type="entry name" value="PROKAR_LIPOPROTEIN"/>
    <property type="match status" value="1"/>
</dbReference>
<dbReference type="RefSeq" id="WP_311948905.1">
    <property type="nucleotide sequence ID" value="NZ_JAVLVU010000001.1"/>
</dbReference>
<keyword evidence="2" id="KW-1185">Reference proteome</keyword>
<organism evidence="1 2">
    <name type="scientific">Mucilaginibacter terrae</name>
    <dbReference type="NCBI Taxonomy" id="1955052"/>
    <lineage>
        <taxon>Bacteria</taxon>
        <taxon>Pseudomonadati</taxon>
        <taxon>Bacteroidota</taxon>
        <taxon>Sphingobacteriia</taxon>
        <taxon>Sphingobacteriales</taxon>
        <taxon>Sphingobacteriaceae</taxon>
        <taxon>Mucilaginibacter</taxon>
    </lineage>
</organism>